<feature type="transmembrane region" description="Helical" evidence="7">
    <location>
        <begin position="163"/>
        <end position="181"/>
    </location>
</feature>
<evidence type="ECO:0000256" key="5">
    <source>
        <dbReference type="ARBA" id="ARBA00022989"/>
    </source>
</evidence>
<evidence type="ECO:0000313" key="9">
    <source>
        <dbReference type="EMBL" id="MBB6481183.1"/>
    </source>
</evidence>
<dbReference type="GO" id="GO:0022857">
    <property type="term" value="F:transmembrane transporter activity"/>
    <property type="evidence" value="ECO:0007669"/>
    <property type="project" value="InterPro"/>
</dbReference>
<dbReference type="GO" id="GO:0012505">
    <property type="term" value="C:endomembrane system"/>
    <property type="evidence" value="ECO:0007669"/>
    <property type="project" value="UniProtKB-SubCell"/>
</dbReference>
<dbReference type="InterPro" id="IPR020846">
    <property type="entry name" value="MFS_dom"/>
</dbReference>
<gene>
    <name evidence="9" type="ORF">HNR50_002856</name>
</gene>
<feature type="transmembrane region" description="Helical" evidence="7">
    <location>
        <begin position="201"/>
        <end position="220"/>
    </location>
</feature>
<proteinExistence type="inferred from homology"/>
<evidence type="ECO:0000256" key="1">
    <source>
        <dbReference type="ARBA" id="ARBA00004127"/>
    </source>
</evidence>
<evidence type="ECO:0000259" key="8">
    <source>
        <dbReference type="PROSITE" id="PS50850"/>
    </source>
</evidence>
<accession>A0A841RB76</accession>
<organism evidence="9 10">
    <name type="scientific">Spirochaeta isovalerica</name>
    <dbReference type="NCBI Taxonomy" id="150"/>
    <lineage>
        <taxon>Bacteria</taxon>
        <taxon>Pseudomonadati</taxon>
        <taxon>Spirochaetota</taxon>
        <taxon>Spirochaetia</taxon>
        <taxon>Spirochaetales</taxon>
        <taxon>Spirochaetaceae</taxon>
        <taxon>Spirochaeta</taxon>
    </lineage>
</organism>
<keyword evidence="10" id="KW-1185">Reference proteome</keyword>
<feature type="transmembrane region" description="Helical" evidence="7">
    <location>
        <begin position="270"/>
        <end position="289"/>
    </location>
</feature>
<feature type="transmembrane region" description="Helical" evidence="7">
    <location>
        <begin position="76"/>
        <end position="95"/>
    </location>
</feature>
<evidence type="ECO:0000256" key="3">
    <source>
        <dbReference type="ARBA" id="ARBA00022448"/>
    </source>
</evidence>
<feature type="domain" description="Major facilitator superfamily (MFS) profile" evidence="8">
    <location>
        <begin position="207"/>
        <end position="390"/>
    </location>
</feature>
<feature type="transmembrane region" description="Helical" evidence="7">
    <location>
        <begin position="19"/>
        <end position="36"/>
    </location>
</feature>
<evidence type="ECO:0000256" key="4">
    <source>
        <dbReference type="ARBA" id="ARBA00022692"/>
    </source>
</evidence>
<comment type="subcellular location">
    <subcellularLocation>
        <location evidence="1">Endomembrane system</location>
        <topology evidence="1">Multi-pass membrane protein</topology>
    </subcellularLocation>
</comment>
<keyword evidence="4 7" id="KW-0812">Transmembrane</keyword>
<evidence type="ECO:0000256" key="6">
    <source>
        <dbReference type="ARBA" id="ARBA00023136"/>
    </source>
</evidence>
<comment type="similarity">
    <text evidence="2">Belongs to the major facilitator superfamily.</text>
</comment>
<feature type="transmembrane region" description="Helical" evidence="7">
    <location>
        <begin position="295"/>
        <end position="313"/>
    </location>
</feature>
<evidence type="ECO:0000313" key="10">
    <source>
        <dbReference type="Proteomes" id="UP000587760"/>
    </source>
</evidence>
<dbReference type="EMBL" id="JACHGJ010000005">
    <property type="protein sequence ID" value="MBB6481183.1"/>
    <property type="molecule type" value="Genomic_DNA"/>
</dbReference>
<feature type="transmembrane region" description="Helical" evidence="7">
    <location>
        <begin position="240"/>
        <end position="258"/>
    </location>
</feature>
<dbReference type="InterPro" id="IPR036259">
    <property type="entry name" value="MFS_trans_sf"/>
</dbReference>
<keyword evidence="5 7" id="KW-1133">Transmembrane helix</keyword>
<dbReference type="PANTHER" id="PTHR23514">
    <property type="entry name" value="BYPASS OF STOP CODON PROTEIN 6"/>
    <property type="match status" value="1"/>
</dbReference>
<feature type="transmembrane region" description="Helical" evidence="7">
    <location>
        <begin position="333"/>
        <end position="353"/>
    </location>
</feature>
<dbReference type="InterPro" id="IPR051788">
    <property type="entry name" value="MFS_Transporter"/>
</dbReference>
<comment type="caution">
    <text evidence="9">The sequence shown here is derived from an EMBL/GenBank/DDBJ whole genome shotgun (WGS) entry which is preliminary data.</text>
</comment>
<reference evidence="9 10" key="1">
    <citation type="submission" date="2020-08" db="EMBL/GenBank/DDBJ databases">
        <title>Genomic Encyclopedia of Type Strains, Phase IV (KMG-IV): sequencing the most valuable type-strain genomes for metagenomic binning, comparative biology and taxonomic classification.</title>
        <authorList>
            <person name="Goeker M."/>
        </authorList>
    </citation>
    <scope>NUCLEOTIDE SEQUENCE [LARGE SCALE GENOMIC DNA]</scope>
    <source>
        <strain evidence="9 10">DSM 2461</strain>
    </source>
</reference>
<name>A0A841RB76_9SPIO</name>
<feature type="transmembrane region" description="Helical" evidence="7">
    <location>
        <begin position="48"/>
        <end position="69"/>
    </location>
</feature>
<dbReference type="SUPFAM" id="SSF103473">
    <property type="entry name" value="MFS general substrate transporter"/>
    <property type="match status" value="1"/>
</dbReference>
<feature type="transmembrane region" description="Helical" evidence="7">
    <location>
        <begin position="359"/>
        <end position="384"/>
    </location>
</feature>
<sequence length="390" mass="42663">MNIQNKVIVRTDWASRLNLLIYSSSTFIIPISLVMIKEELGLTFTQAGTLSFIPSILQFLVLLASSLFASRFHKIPLIRTAVIISGLSLIVFSTVNSYMTALAVLLSLSFAGGFHEALLTPLCEDLHPGDSGKKMNQLHAFWPIGTLISVLLIGELLSRGISWRAPFIVLGILFLTLTVIYPSNKYVPFKPSGAHLKELWLILKTPVFWFMGMALFFAGGAEGGFSYWTASYIQLEFGTLPRSGGFGLASFALGMIIGRLTAAKAADRLGLGKILVISSLLSLLFGLIFVKIANIYLLFLFMVFMGFSMAPLWPSIQSYAAKRIPIDPTMMMILLSCFGVPGFSTATLLMGVIGDYAGLRVAFIVAPAYLVLLLIMFSITFLLLKKAGNR</sequence>
<dbReference type="InterPro" id="IPR011701">
    <property type="entry name" value="MFS"/>
</dbReference>
<feature type="transmembrane region" description="Helical" evidence="7">
    <location>
        <begin position="140"/>
        <end position="157"/>
    </location>
</feature>
<keyword evidence="6 7" id="KW-0472">Membrane</keyword>
<dbReference type="GO" id="GO:0016020">
    <property type="term" value="C:membrane"/>
    <property type="evidence" value="ECO:0007669"/>
    <property type="project" value="TreeGrafter"/>
</dbReference>
<dbReference type="RefSeq" id="WP_184747425.1">
    <property type="nucleotide sequence ID" value="NZ_JACHGJ010000005.1"/>
</dbReference>
<dbReference type="Pfam" id="PF07690">
    <property type="entry name" value="MFS_1"/>
    <property type="match status" value="1"/>
</dbReference>
<dbReference type="Gene3D" id="1.20.1250.20">
    <property type="entry name" value="MFS general substrate transporter like domains"/>
    <property type="match status" value="2"/>
</dbReference>
<evidence type="ECO:0000256" key="7">
    <source>
        <dbReference type="SAM" id="Phobius"/>
    </source>
</evidence>
<evidence type="ECO:0000256" key="2">
    <source>
        <dbReference type="ARBA" id="ARBA00008335"/>
    </source>
</evidence>
<protein>
    <submittedName>
        <fullName evidence="9">Fucose permease</fullName>
    </submittedName>
</protein>
<keyword evidence="3" id="KW-0813">Transport</keyword>
<dbReference type="PROSITE" id="PS50850">
    <property type="entry name" value="MFS"/>
    <property type="match status" value="1"/>
</dbReference>
<dbReference type="Proteomes" id="UP000587760">
    <property type="component" value="Unassembled WGS sequence"/>
</dbReference>
<dbReference type="PANTHER" id="PTHR23514:SF3">
    <property type="entry name" value="BYPASS OF STOP CODON PROTEIN 6"/>
    <property type="match status" value="1"/>
</dbReference>
<dbReference type="AlphaFoldDB" id="A0A841RB76"/>